<reference evidence="2 3" key="1">
    <citation type="submission" date="2018-03" db="EMBL/GenBank/DDBJ databases">
        <title>Genomic Encyclopedia of Archaeal and Bacterial Type Strains, Phase II (KMG-II): from individual species to whole genera.</title>
        <authorList>
            <person name="Goeker M."/>
        </authorList>
    </citation>
    <scope>NUCLEOTIDE SEQUENCE [LARGE SCALE GENOMIC DNA]</scope>
    <source>
        <strain evidence="2 3">DSM 45211</strain>
    </source>
</reference>
<dbReference type="Pfam" id="PF12697">
    <property type="entry name" value="Abhydrolase_6"/>
    <property type="match status" value="1"/>
</dbReference>
<dbReference type="RefSeq" id="WP_165358688.1">
    <property type="nucleotide sequence ID" value="NZ_PYGE01000011.1"/>
</dbReference>
<dbReference type="Proteomes" id="UP000243528">
    <property type="component" value="Unassembled WGS sequence"/>
</dbReference>
<dbReference type="PANTHER" id="PTHR37017:SF13">
    <property type="entry name" value="AB HYDROLASE-1 DOMAIN-CONTAINING PROTEIN"/>
    <property type="match status" value="1"/>
</dbReference>
<dbReference type="InterPro" id="IPR000073">
    <property type="entry name" value="AB_hydrolase_1"/>
</dbReference>
<protein>
    <submittedName>
        <fullName evidence="2">Pimeloyl-ACP methyl ester carboxylesterase</fullName>
    </submittedName>
</protein>
<keyword evidence="3" id="KW-1185">Reference proteome</keyword>
<dbReference type="GO" id="GO:0003824">
    <property type="term" value="F:catalytic activity"/>
    <property type="evidence" value="ECO:0007669"/>
    <property type="project" value="UniProtKB-ARBA"/>
</dbReference>
<evidence type="ECO:0000313" key="3">
    <source>
        <dbReference type="Proteomes" id="UP000243528"/>
    </source>
</evidence>
<gene>
    <name evidence="2" type="ORF">CLV30_11137</name>
</gene>
<accession>A0A2P8DY04</accession>
<name>A0A2P8DY04_9ACTN</name>
<feature type="domain" description="AB hydrolase-1" evidence="1">
    <location>
        <begin position="4"/>
        <end position="227"/>
    </location>
</feature>
<dbReference type="SUPFAM" id="SSF53474">
    <property type="entry name" value="alpha/beta-Hydrolases"/>
    <property type="match status" value="1"/>
</dbReference>
<dbReference type="EMBL" id="PYGE01000011">
    <property type="protein sequence ID" value="PSL02082.1"/>
    <property type="molecule type" value="Genomic_DNA"/>
</dbReference>
<evidence type="ECO:0000259" key="1">
    <source>
        <dbReference type="Pfam" id="PF12697"/>
    </source>
</evidence>
<dbReference type="InterPro" id="IPR052897">
    <property type="entry name" value="Sec-Metab_Biosynth_Hydrolase"/>
</dbReference>
<organism evidence="2 3">
    <name type="scientific">Haloactinopolyspora alba</name>
    <dbReference type="NCBI Taxonomy" id="648780"/>
    <lineage>
        <taxon>Bacteria</taxon>
        <taxon>Bacillati</taxon>
        <taxon>Actinomycetota</taxon>
        <taxon>Actinomycetes</taxon>
        <taxon>Jiangellales</taxon>
        <taxon>Jiangellaceae</taxon>
        <taxon>Haloactinopolyspora</taxon>
    </lineage>
</organism>
<dbReference type="Gene3D" id="3.40.50.1820">
    <property type="entry name" value="alpha/beta hydrolase"/>
    <property type="match status" value="1"/>
</dbReference>
<dbReference type="AlphaFoldDB" id="A0A2P8DY04"/>
<dbReference type="PANTHER" id="PTHR37017">
    <property type="entry name" value="AB HYDROLASE-1 DOMAIN-CONTAINING PROTEIN-RELATED"/>
    <property type="match status" value="1"/>
</dbReference>
<proteinExistence type="predicted"/>
<dbReference type="InterPro" id="IPR029058">
    <property type="entry name" value="AB_hydrolase_fold"/>
</dbReference>
<evidence type="ECO:0000313" key="2">
    <source>
        <dbReference type="EMBL" id="PSL02082.1"/>
    </source>
</evidence>
<sequence length="240" mass="25638">MSTIVLVGGSFLGAWAWERVTPALVEAGHDVVPLTLTGFGDRAHLATPETALSTHVTDITAAIETADLRDVVLVLHSYAGVPGTVAATRVDARIARIVYVAAALPTPGKSVFDTSPPQMEQMMRQLADAQGDGWRVPVMSDEILDTFYGEHGLGAEDRAWLRARAVGHPIATLREPVPSDLSLLERIDRTYVVCTGDPGEPPVADDTPGFDVVALESGHWPMITAPVSLAGLIDRMASRR</sequence>
<comment type="caution">
    <text evidence="2">The sequence shown here is derived from an EMBL/GenBank/DDBJ whole genome shotgun (WGS) entry which is preliminary data.</text>
</comment>